<evidence type="ECO:0000313" key="2">
    <source>
        <dbReference type="EMBL" id="MYD90983.1"/>
    </source>
</evidence>
<dbReference type="Pfam" id="PF00239">
    <property type="entry name" value="Resolvase"/>
    <property type="match status" value="1"/>
</dbReference>
<dbReference type="InterPro" id="IPR051491">
    <property type="entry name" value="Recombinase/Transposase-rel"/>
</dbReference>
<dbReference type="GO" id="GO:0000150">
    <property type="term" value="F:DNA strand exchange activity"/>
    <property type="evidence" value="ECO:0007669"/>
    <property type="project" value="InterPro"/>
</dbReference>
<dbReference type="PANTHER" id="PTHR36172">
    <property type="match status" value="1"/>
</dbReference>
<organism evidence="2">
    <name type="scientific">Caldilineaceae bacterium SB0662_bin_9</name>
    <dbReference type="NCBI Taxonomy" id="2605258"/>
    <lineage>
        <taxon>Bacteria</taxon>
        <taxon>Bacillati</taxon>
        <taxon>Chloroflexota</taxon>
        <taxon>Caldilineae</taxon>
        <taxon>Caldilineales</taxon>
        <taxon>Caldilineaceae</taxon>
    </lineage>
</organism>
<gene>
    <name evidence="2" type="ORF">F4Y08_11730</name>
</gene>
<dbReference type="InterPro" id="IPR006119">
    <property type="entry name" value="Resolv_N"/>
</dbReference>
<evidence type="ECO:0000259" key="1">
    <source>
        <dbReference type="SMART" id="SM00857"/>
    </source>
</evidence>
<proteinExistence type="predicted"/>
<dbReference type="GO" id="GO:0003677">
    <property type="term" value="F:DNA binding"/>
    <property type="evidence" value="ECO:0007669"/>
    <property type="project" value="InterPro"/>
</dbReference>
<dbReference type="Gene3D" id="3.40.50.1390">
    <property type="entry name" value="Resolvase, N-terminal catalytic domain"/>
    <property type="match status" value="1"/>
</dbReference>
<comment type="caution">
    <text evidence="2">The sequence shown here is derived from an EMBL/GenBank/DDBJ whole genome shotgun (WGS) entry which is preliminary data.</text>
</comment>
<dbReference type="NCBIfam" id="NF033518">
    <property type="entry name" value="transpos_IS607"/>
    <property type="match status" value="1"/>
</dbReference>
<dbReference type="AlphaFoldDB" id="A0A6B1DWB7"/>
<accession>A0A6B1DWB7</accession>
<dbReference type="InterPro" id="IPR048046">
    <property type="entry name" value="Transpos_IS607"/>
</dbReference>
<dbReference type="SMART" id="SM00857">
    <property type="entry name" value="Resolvase"/>
    <property type="match status" value="1"/>
</dbReference>
<name>A0A6B1DWB7_9CHLR</name>
<dbReference type="InterPro" id="IPR036162">
    <property type="entry name" value="Resolvase-like_N_sf"/>
</dbReference>
<feature type="domain" description="Resolvase/invertase-type recombinase catalytic" evidence="1">
    <location>
        <begin position="11"/>
        <end position="140"/>
    </location>
</feature>
<dbReference type="EMBL" id="VXPY01000084">
    <property type="protein sequence ID" value="MYD90983.1"/>
    <property type="molecule type" value="Genomic_DNA"/>
</dbReference>
<dbReference type="SUPFAM" id="SSF53041">
    <property type="entry name" value="Resolvase-like"/>
    <property type="match status" value="1"/>
</dbReference>
<protein>
    <submittedName>
        <fullName evidence="2">IS607 family transposase</fullName>
    </submittedName>
</protein>
<sequence length="148" mass="16160">MVVPPAQDGRGVVYARVASADQKDDPGRPVGRVVEWATQQGCQPNEVVKEIGSGLHGNRRRLRRLVADHTVGTIMVAHRARVTRFGFEYVEAALAGRGARIPVMGENELEEDLVRDATEVPTSLCARLYGRHSARRRAEHALVSAQAG</sequence>
<dbReference type="PANTHER" id="PTHR36172:SF1">
    <property type="entry name" value="RESOLVASE-RELATED"/>
    <property type="match status" value="1"/>
</dbReference>
<reference evidence="2" key="1">
    <citation type="submission" date="2019-09" db="EMBL/GenBank/DDBJ databases">
        <title>Characterisation of the sponge microbiome using genome-centric metagenomics.</title>
        <authorList>
            <person name="Engelberts J.P."/>
            <person name="Robbins S.J."/>
            <person name="De Goeij J.M."/>
            <person name="Aranda M."/>
            <person name="Bell S.C."/>
            <person name="Webster N.S."/>
        </authorList>
    </citation>
    <scope>NUCLEOTIDE SEQUENCE</scope>
    <source>
        <strain evidence="2">SB0662_bin_9</strain>
    </source>
</reference>